<dbReference type="GO" id="GO:0005737">
    <property type="term" value="C:cytoplasm"/>
    <property type="evidence" value="ECO:0007669"/>
    <property type="project" value="TreeGrafter"/>
</dbReference>
<dbReference type="AlphaFoldDB" id="A0A9J7BG05"/>
<dbReference type="PANTHER" id="PTHR13847">
    <property type="entry name" value="SARCOSINE DEHYDROGENASE-RELATED"/>
    <property type="match status" value="1"/>
</dbReference>
<name>A0A9J7BG05_9BACT</name>
<keyword evidence="5" id="KW-1185">Reference proteome</keyword>
<evidence type="ECO:0000256" key="2">
    <source>
        <dbReference type="SAM" id="MobiDB-lite"/>
    </source>
</evidence>
<gene>
    <name evidence="4" type="ORF">MOP44_14035</name>
</gene>
<accession>A0A9J7BG05</accession>
<feature type="region of interest" description="Disordered" evidence="2">
    <location>
        <begin position="357"/>
        <end position="390"/>
    </location>
</feature>
<sequence length="390" mass="41735">MTMAASSFDVIIAGGGIVGAACAAACARQGMRVALVERDVLGSGATAAGMGHIVVMDDSDAQFALTRYSQLLWHALSLKLPASCEYEQRGTLWIAADDEEMAEAERKHAFYTARNVPAVLLNAQQLAQRESNLRSGLAGALLVPDDAVAYPPTVALHLAHEAQQHGATLIVGRSISRMANGEAVLDDGSHLKAPRLLNATGAWSPQFDADIPVKKRKGHLVITDRYPNFVRHQLVELGYLKSAHSIGADSVAFNVQPRSTGQVLIGSSRQYGNEDPAVDQHMITAVLQRAALYMPSLQSMSAIRVWTGFRAATPDKLPLIGPSTADDSVWLATGHEGLGITTSLGTAELIVASFSGKQPPIAPDPYLPSRYKQSTRYSEHHKEPQCNGKA</sequence>
<organism evidence="4 5">
    <name type="scientific">Occallatibacter riparius</name>
    <dbReference type="NCBI Taxonomy" id="1002689"/>
    <lineage>
        <taxon>Bacteria</taxon>
        <taxon>Pseudomonadati</taxon>
        <taxon>Acidobacteriota</taxon>
        <taxon>Terriglobia</taxon>
        <taxon>Terriglobales</taxon>
        <taxon>Acidobacteriaceae</taxon>
        <taxon>Occallatibacter</taxon>
    </lineage>
</organism>
<dbReference type="RefSeq" id="WP_260790559.1">
    <property type="nucleotide sequence ID" value="NZ_CP093313.1"/>
</dbReference>
<dbReference type="InterPro" id="IPR036188">
    <property type="entry name" value="FAD/NAD-bd_sf"/>
</dbReference>
<reference evidence="4" key="1">
    <citation type="submission" date="2021-04" db="EMBL/GenBank/DDBJ databases">
        <title>Phylogenetic analysis of Acidobacteriaceae.</title>
        <authorList>
            <person name="Qiu L."/>
            <person name="Zhang Q."/>
        </authorList>
    </citation>
    <scope>NUCLEOTIDE SEQUENCE</scope>
    <source>
        <strain evidence="4">DSM 25168</strain>
    </source>
</reference>
<dbReference type="Pfam" id="PF01266">
    <property type="entry name" value="DAO"/>
    <property type="match status" value="1"/>
</dbReference>
<dbReference type="PANTHER" id="PTHR13847:SF287">
    <property type="entry name" value="FAD-DEPENDENT OXIDOREDUCTASE DOMAIN-CONTAINING PROTEIN 1"/>
    <property type="match status" value="1"/>
</dbReference>
<dbReference type="SUPFAM" id="SSF54373">
    <property type="entry name" value="FAD-linked reductases, C-terminal domain"/>
    <property type="match status" value="1"/>
</dbReference>
<dbReference type="EMBL" id="CP093313">
    <property type="protein sequence ID" value="UWZ81704.1"/>
    <property type="molecule type" value="Genomic_DNA"/>
</dbReference>
<keyword evidence="1" id="KW-0560">Oxidoreductase</keyword>
<evidence type="ECO:0000313" key="4">
    <source>
        <dbReference type="EMBL" id="UWZ81704.1"/>
    </source>
</evidence>
<evidence type="ECO:0000259" key="3">
    <source>
        <dbReference type="Pfam" id="PF01266"/>
    </source>
</evidence>
<feature type="domain" description="FAD dependent oxidoreductase" evidence="3">
    <location>
        <begin position="9"/>
        <end position="351"/>
    </location>
</feature>
<dbReference type="InterPro" id="IPR006076">
    <property type="entry name" value="FAD-dep_OxRdtase"/>
</dbReference>
<evidence type="ECO:0000313" key="5">
    <source>
        <dbReference type="Proteomes" id="UP001059380"/>
    </source>
</evidence>
<evidence type="ECO:0000256" key="1">
    <source>
        <dbReference type="ARBA" id="ARBA00023002"/>
    </source>
</evidence>
<proteinExistence type="predicted"/>
<protein>
    <submittedName>
        <fullName evidence="4">FAD-binding oxidoreductase</fullName>
    </submittedName>
</protein>
<dbReference type="Gene3D" id="3.30.9.10">
    <property type="entry name" value="D-Amino Acid Oxidase, subunit A, domain 2"/>
    <property type="match status" value="1"/>
</dbReference>
<dbReference type="SUPFAM" id="SSF51905">
    <property type="entry name" value="FAD/NAD(P)-binding domain"/>
    <property type="match status" value="1"/>
</dbReference>
<dbReference type="Gene3D" id="3.50.50.60">
    <property type="entry name" value="FAD/NAD(P)-binding domain"/>
    <property type="match status" value="1"/>
</dbReference>
<dbReference type="Proteomes" id="UP001059380">
    <property type="component" value="Chromosome"/>
</dbReference>
<dbReference type="GO" id="GO:0016491">
    <property type="term" value="F:oxidoreductase activity"/>
    <property type="evidence" value="ECO:0007669"/>
    <property type="project" value="UniProtKB-KW"/>
</dbReference>
<dbReference type="KEGG" id="orp:MOP44_14035"/>